<dbReference type="EMBL" id="JAXCGZ010007618">
    <property type="protein sequence ID" value="KAK7078956.1"/>
    <property type="molecule type" value="Genomic_DNA"/>
</dbReference>
<keyword evidence="9" id="KW-0408">Iron</keyword>
<dbReference type="PANTHER" id="PTHR10696">
    <property type="entry name" value="GAMMA-BUTYROBETAINE HYDROXYLASE-RELATED"/>
    <property type="match status" value="1"/>
</dbReference>
<protein>
    <submittedName>
        <fullName evidence="12">Gamma-butyrobetaine dioxygenase</fullName>
        <ecNumber evidence="12">1.14.11.1</ecNumber>
    </submittedName>
</protein>
<dbReference type="Pfam" id="PF06155">
    <property type="entry name" value="GBBH-like_N"/>
    <property type="match status" value="1"/>
</dbReference>
<dbReference type="PANTHER" id="PTHR10696:SF33">
    <property type="entry name" value="GAMMA-BUTYROBETAINE DIOXYGENASE"/>
    <property type="match status" value="1"/>
</dbReference>
<dbReference type="FunFam" id="3.60.130.10:FF:000001">
    <property type="entry name" value="Trimethyllysine dioxygenase, mitochondrial"/>
    <property type="match status" value="1"/>
</dbReference>
<dbReference type="Proteomes" id="UP001381693">
    <property type="component" value="Unassembled WGS sequence"/>
</dbReference>
<evidence type="ECO:0000313" key="12">
    <source>
        <dbReference type="EMBL" id="KAK7078956.1"/>
    </source>
</evidence>
<name>A0AAN8X9Z1_HALRR</name>
<dbReference type="InterPro" id="IPR038492">
    <property type="entry name" value="GBBH-like_N_sf"/>
</dbReference>
<dbReference type="GO" id="GO:0008336">
    <property type="term" value="F:gamma-butyrobetaine dioxygenase activity"/>
    <property type="evidence" value="ECO:0007669"/>
    <property type="project" value="UniProtKB-EC"/>
</dbReference>
<evidence type="ECO:0000256" key="9">
    <source>
        <dbReference type="ARBA" id="ARBA00023004"/>
    </source>
</evidence>
<dbReference type="InterPro" id="IPR050411">
    <property type="entry name" value="AlphaKG_dependent_hydroxylases"/>
</dbReference>
<reference evidence="12 13" key="1">
    <citation type="submission" date="2023-11" db="EMBL/GenBank/DDBJ databases">
        <title>Halocaridina rubra genome assembly.</title>
        <authorList>
            <person name="Smith C."/>
        </authorList>
    </citation>
    <scope>NUCLEOTIDE SEQUENCE [LARGE SCALE GENOMIC DNA]</scope>
    <source>
        <strain evidence="12">EP-1</strain>
        <tissue evidence="12">Whole</tissue>
    </source>
</reference>
<dbReference type="FunFam" id="3.30.2020.30:FF:000002">
    <property type="entry name" value="Putative gamma-butyrobetaine dioxygenase"/>
    <property type="match status" value="1"/>
</dbReference>
<dbReference type="Pfam" id="PF02668">
    <property type="entry name" value="TauD"/>
    <property type="match status" value="1"/>
</dbReference>
<comment type="caution">
    <text evidence="12">The sequence shown here is derived from an EMBL/GenBank/DDBJ whole genome shotgun (WGS) entry which is preliminary data.</text>
</comment>
<evidence type="ECO:0000256" key="6">
    <source>
        <dbReference type="ARBA" id="ARBA00022873"/>
    </source>
</evidence>
<comment type="similarity">
    <text evidence="4">Belongs to the gamma-BBH/TMLD family.</text>
</comment>
<dbReference type="InterPro" id="IPR042098">
    <property type="entry name" value="TauD-like_sf"/>
</dbReference>
<dbReference type="CDD" id="cd00250">
    <property type="entry name" value="CAS_like"/>
    <property type="match status" value="1"/>
</dbReference>
<evidence type="ECO:0000256" key="7">
    <source>
        <dbReference type="ARBA" id="ARBA00022964"/>
    </source>
</evidence>
<keyword evidence="13" id="KW-1185">Reference proteome</keyword>
<comment type="cofactor">
    <cofactor evidence="1">
        <name>Fe(2+)</name>
        <dbReference type="ChEBI" id="CHEBI:29033"/>
    </cofactor>
</comment>
<dbReference type="InterPro" id="IPR010376">
    <property type="entry name" value="GBBH-like_N"/>
</dbReference>
<dbReference type="SUPFAM" id="SSF51197">
    <property type="entry name" value="Clavaminate synthase-like"/>
    <property type="match status" value="1"/>
</dbReference>
<dbReference type="Gene3D" id="3.60.130.10">
    <property type="entry name" value="Clavaminate synthase-like"/>
    <property type="match status" value="1"/>
</dbReference>
<keyword evidence="5" id="KW-0479">Metal-binding</keyword>
<evidence type="ECO:0000259" key="11">
    <source>
        <dbReference type="Pfam" id="PF06155"/>
    </source>
</evidence>
<keyword evidence="8 12" id="KW-0560">Oxidoreductase</keyword>
<dbReference type="GO" id="GO:0005739">
    <property type="term" value="C:mitochondrion"/>
    <property type="evidence" value="ECO:0007669"/>
    <property type="project" value="TreeGrafter"/>
</dbReference>
<evidence type="ECO:0000259" key="10">
    <source>
        <dbReference type="Pfam" id="PF02668"/>
    </source>
</evidence>
<dbReference type="AlphaFoldDB" id="A0AAN8X9Z1"/>
<evidence type="ECO:0000256" key="4">
    <source>
        <dbReference type="ARBA" id="ARBA00008654"/>
    </source>
</evidence>
<dbReference type="Gene3D" id="3.30.2020.30">
    <property type="match status" value="1"/>
</dbReference>
<evidence type="ECO:0000256" key="8">
    <source>
        <dbReference type="ARBA" id="ARBA00023002"/>
    </source>
</evidence>
<dbReference type="InterPro" id="IPR003819">
    <property type="entry name" value="TauD/TfdA-like"/>
</dbReference>
<evidence type="ECO:0000313" key="13">
    <source>
        <dbReference type="Proteomes" id="UP001381693"/>
    </source>
</evidence>
<evidence type="ECO:0000256" key="2">
    <source>
        <dbReference type="ARBA" id="ARBA00001961"/>
    </source>
</evidence>
<evidence type="ECO:0000256" key="3">
    <source>
        <dbReference type="ARBA" id="ARBA00005022"/>
    </source>
</evidence>
<keyword evidence="7 12" id="KW-0223">Dioxygenase</keyword>
<proteinExistence type="inferred from homology"/>
<dbReference type="GO" id="GO:0045329">
    <property type="term" value="P:carnitine biosynthetic process"/>
    <property type="evidence" value="ECO:0007669"/>
    <property type="project" value="UniProtKB-KW"/>
</dbReference>
<feature type="domain" description="TauD/TfdA-like" evidence="10">
    <location>
        <begin position="177"/>
        <end position="426"/>
    </location>
</feature>
<comment type="pathway">
    <text evidence="3">Amine and polyamine biosynthesis; carnitine biosynthesis.</text>
</comment>
<keyword evidence="6" id="KW-0124">Carnitine biosynthesis</keyword>
<evidence type="ECO:0000256" key="1">
    <source>
        <dbReference type="ARBA" id="ARBA00001954"/>
    </source>
</evidence>
<sequence>MVLAHSKSLLRLAASAQICNKLQVRHALPSSAHQYMVSSNRKWPVCLQKFSTKTYISISETQQSDLNITSAKQESEILCTKFSDGTSGEFPYCWLRDNCQCSQCYDHKSFTRRLVLDDWNENDHPISIQLDGGGVIVNWESGHISHYEAKWLQERAFTPTSRSIKRQELALQKELWGPDVAIKSFEYNAVLNDDKVLLEWLINMEKTGVTVIKNTPRKPQASFSIVNKVGFIKPTHYGTHYPIRNKIGANSLAYTDSRLGMHNDLPYYNYVPGIIFLHCITQFTGPGGENDLADGFWVAKYLQQNHPEEYKTLTETGVYFWNKGSALVAQETTEFYKLLNIPMIVLDKEGKPIRVNNSQLRDSYLDIPVEKVKPWYNALRLYNKVMEQESTRLKLNNGEILVMDNTRLLHGRTAYDGAVGERYMDQVYLDWDEALSRRRVLQEKYGSCYS</sequence>
<feature type="domain" description="Gamma-butyrobetaine hydroxylase-like N-terminal" evidence="11">
    <location>
        <begin position="71"/>
        <end position="152"/>
    </location>
</feature>
<organism evidence="12 13">
    <name type="scientific">Halocaridina rubra</name>
    <name type="common">Hawaiian red shrimp</name>
    <dbReference type="NCBI Taxonomy" id="373956"/>
    <lineage>
        <taxon>Eukaryota</taxon>
        <taxon>Metazoa</taxon>
        <taxon>Ecdysozoa</taxon>
        <taxon>Arthropoda</taxon>
        <taxon>Crustacea</taxon>
        <taxon>Multicrustacea</taxon>
        <taxon>Malacostraca</taxon>
        <taxon>Eumalacostraca</taxon>
        <taxon>Eucarida</taxon>
        <taxon>Decapoda</taxon>
        <taxon>Pleocyemata</taxon>
        <taxon>Caridea</taxon>
        <taxon>Atyoidea</taxon>
        <taxon>Atyidae</taxon>
        <taxon>Halocaridina</taxon>
    </lineage>
</organism>
<gene>
    <name evidence="12" type="primary">BBOX1_3</name>
    <name evidence="12" type="ORF">SK128_016865</name>
</gene>
<evidence type="ECO:0000256" key="5">
    <source>
        <dbReference type="ARBA" id="ARBA00022723"/>
    </source>
</evidence>
<comment type="cofactor">
    <cofactor evidence="2">
        <name>L-ascorbate</name>
        <dbReference type="ChEBI" id="CHEBI:38290"/>
    </cofactor>
</comment>
<accession>A0AAN8X9Z1</accession>
<dbReference type="EC" id="1.14.11.1" evidence="12"/>
<dbReference type="GO" id="GO:0046872">
    <property type="term" value="F:metal ion binding"/>
    <property type="evidence" value="ECO:0007669"/>
    <property type="project" value="UniProtKB-KW"/>
</dbReference>